<evidence type="ECO:0000256" key="1">
    <source>
        <dbReference type="SAM" id="MobiDB-lite"/>
    </source>
</evidence>
<feature type="region of interest" description="Disordered" evidence="1">
    <location>
        <begin position="350"/>
        <end position="382"/>
    </location>
</feature>
<accession>A0A4C1ZPX6</accession>
<dbReference type="GO" id="GO:0019901">
    <property type="term" value="F:protein kinase binding"/>
    <property type="evidence" value="ECO:0007669"/>
    <property type="project" value="InterPro"/>
</dbReference>
<protein>
    <submittedName>
        <fullName evidence="2">Protein Dok-7</fullName>
    </submittedName>
</protein>
<feature type="compositionally biased region" description="Basic residues" evidence="1">
    <location>
        <begin position="366"/>
        <end position="376"/>
    </location>
</feature>
<dbReference type="Gene3D" id="2.30.29.30">
    <property type="entry name" value="Pleckstrin-homology domain (PH domain)/Phosphotyrosine-binding domain (PTB)"/>
    <property type="match status" value="2"/>
</dbReference>
<reference evidence="2 3" key="1">
    <citation type="journal article" date="2019" name="Commun. Biol.">
        <title>The bagworm genome reveals a unique fibroin gene that provides high tensile strength.</title>
        <authorList>
            <person name="Kono N."/>
            <person name="Nakamura H."/>
            <person name="Ohtoshi R."/>
            <person name="Tomita M."/>
            <person name="Numata K."/>
            <person name="Arakawa K."/>
        </authorList>
    </citation>
    <scope>NUCLEOTIDE SEQUENCE [LARGE SCALE GENOMIC DNA]</scope>
</reference>
<dbReference type="InterPro" id="IPR011993">
    <property type="entry name" value="PH-like_dom_sf"/>
</dbReference>
<dbReference type="InterPro" id="IPR037746">
    <property type="entry name" value="Dok-7"/>
</dbReference>
<name>A0A4C1ZPX6_EUMVA</name>
<dbReference type="EMBL" id="BGZK01001988">
    <property type="protein sequence ID" value="GBP89273.1"/>
    <property type="molecule type" value="Genomic_DNA"/>
</dbReference>
<dbReference type="PANTHER" id="PTHR21636:SF2">
    <property type="entry name" value="PROTEIN DOK-7"/>
    <property type="match status" value="1"/>
</dbReference>
<dbReference type="GO" id="GO:0007528">
    <property type="term" value="P:neuromuscular junction development"/>
    <property type="evidence" value="ECO:0007669"/>
    <property type="project" value="TreeGrafter"/>
</dbReference>
<dbReference type="Proteomes" id="UP000299102">
    <property type="component" value="Unassembled WGS sequence"/>
</dbReference>
<organism evidence="2 3">
    <name type="scientific">Eumeta variegata</name>
    <name type="common">Bagworm moth</name>
    <name type="synonym">Eumeta japonica</name>
    <dbReference type="NCBI Taxonomy" id="151549"/>
    <lineage>
        <taxon>Eukaryota</taxon>
        <taxon>Metazoa</taxon>
        <taxon>Ecdysozoa</taxon>
        <taxon>Arthropoda</taxon>
        <taxon>Hexapoda</taxon>
        <taxon>Insecta</taxon>
        <taxon>Pterygota</taxon>
        <taxon>Neoptera</taxon>
        <taxon>Endopterygota</taxon>
        <taxon>Lepidoptera</taxon>
        <taxon>Glossata</taxon>
        <taxon>Ditrysia</taxon>
        <taxon>Tineoidea</taxon>
        <taxon>Psychidae</taxon>
        <taxon>Oiketicinae</taxon>
        <taxon>Eumeta</taxon>
    </lineage>
</organism>
<gene>
    <name evidence="2" type="primary">Dok7</name>
    <name evidence="2" type="ORF">EVAR_63798_1</name>
</gene>
<evidence type="ECO:0000313" key="2">
    <source>
        <dbReference type="EMBL" id="GBP89273.1"/>
    </source>
</evidence>
<evidence type="ECO:0000313" key="3">
    <source>
        <dbReference type="Proteomes" id="UP000299102"/>
    </source>
</evidence>
<keyword evidence="3" id="KW-1185">Reference proteome</keyword>
<dbReference type="AlphaFoldDB" id="A0A4C1ZPX6"/>
<dbReference type="OrthoDB" id="6537982at2759"/>
<dbReference type="SMART" id="SM01244">
    <property type="entry name" value="IRS"/>
    <property type="match status" value="1"/>
</dbReference>
<comment type="caution">
    <text evidence="2">The sequence shown here is derived from an EMBL/GenBank/DDBJ whole genome shotgun (WGS) entry which is preliminary data.</text>
</comment>
<proteinExistence type="predicted"/>
<dbReference type="STRING" id="151549.A0A4C1ZPX6"/>
<dbReference type="SUPFAM" id="SSF50729">
    <property type="entry name" value="PH domain-like"/>
    <property type="match status" value="1"/>
</dbReference>
<sequence length="551" mass="62795">MCLGSESSKPAESFGAGLQEQPSPNFFLNSISQFWYITDCVELHLYSEKRMRRFCGSDTGATKASLALQHFFGFESFFTLDRESNTLALLCRELIVVLAFEMREQLMRWQTKLAAQLGKSHQFSVLVTTGQRLPAGPARLHLLGRRFALTSGTTPRLLGSWELVHLRRYGTVDGRFCFEGGTLSGVHAGLHVLLADRPYDIVNAFDLAAAVKHRIYVQSDDVEAQFGNRIFKKLHLDGKSGEAKDVWATNVAGNVQQEYSRSPQPGRRGGDARCCSRVAKLGTLSPSSMSFLTPATSRLPQQSATVAFFKPTWKMEKNWVQLVERFLPKSPGRIPSECITQLTNSYKNYDKPKSIHLKGMPTTHPTRQKRPRHYVPHPHPPTHVYKNIDVARKIPLQTERDREPCDPTKIMRRSRSILPIDEDFIETYEIIRCSSRLRYCVTQLERSKICTETACTNCKRVQNFYIISAQEKLSEISNTMDHYLPMDPGVVYLRMGMPIDDLYASNAVILEELVRKRFYNFTGYEFQKRSRSAESLRFPPNLEACERTDTP</sequence>
<dbReference type="PANTHER" id="PTHR21636">
    <property type="entry name" value="PROTEIN DOK-7"/>
    <property type="match status" value="1"/>
</dbReference>